<dbReference type="Gene3D" id="2.115.10.10">
    <property type="entry name" value="Tachylectin 2"/>
    <property type="match status" value="1"/>
</dbReference>
<dbReference type="SUPFAM" id="SSF49313">
    <property type="entry name" value="Cadherin-like"/>
    <property type="match status" value="2"/>
</dbReference>
<dbReference type="InterPro" id="IPR015919">
    <property type="entry name" value="Cadherin-like_sf"/>
</dbReference>
<sequence>MRLRTTLVSLLTLALPVALTPVLAAPAEAVPGFVLPSADDVVVLATDAQAGQVHLARATFGLGVGASEVATFPRGSAVAVAPDGSVVVYDPLAGTVTRYDDAPGTVPAVAFAGIAPASAVDASITVADDGTVYVASDSGSYRLDGSGAHTQLPEVVRATGTVPPSAIVAGPGGSLLGLFDGHLYRLASGAADWVEVTELVTGPVDALAVAADGTVYVAPTGTPGTVRSLLGVGTSDPSFGPDVVLGADSVRALAVDVSGRVVATVASDTAARAAAGQAPESVQLAPGAEGLGVWAPVPQVTAAGPPSAVRDTPFSYTFLAEYGPTVTGVPLTWALTAGSLPPGLSLDAATGTLSGTPTAYGTSTFTLRAGNGARGATVETSLTVPAPEFDDELDPSIDGSPVVGSVLQALAGSYVPSDATLSYVWRANGEPIPHAPDAASFTLTPAEQGSQISVTITARATDYADNVRTATAVGPVTGGAAASPAAGDLYFYDRTTNRIVRKDAAGGESIVVDGEGYSQPQTDGLGRVYLVHDVELDLGSYAQEIVRIDPSGPVVVAGPVERVDAFAVAQDGSVVYVALDSSITPWSDAAAGATETYPELDGFGIRSFSAPACVCAPFVLVDGSGALVLVLPGIGAFRPDLPIAFRQVVAGASGAIYLSTDHEVLSSDGVRAEGEPDLDIRSFAVDAAGAVYTVSDVNRSEVRVVRKYLTPTTFEQVRATVGTGLAISAPAPTIDPATPPGGSVGEPYSYTFTATTAAGTPPAIFSSAGPVPDGLTLSASGVLSGTPTVAGTFEFAVSASHAVFADETAPLTVVIAPGASTPPVGGEPLAVRVPEVVVPTGVRVGTPVTASLAAPVSPAAAVVTWQWLRAGEPIPGATGPTYTPVPADLGRVLTAVASGTAPGYVEASSRASTGPVLAGVLSGLAVVLPDTARVGVPVLAMVSAPTPTADLVYAWSVGGVARPGVTGPTYTPAASDLGKTITVQVGASRAGFDSATASDSVGPVAAAPTTPVVALTGRAVVGSTITASLGGVEKDAAVSWSWLAGDTVVGSATGPELPVRAWMWGRRLRAVATVAGTPAISAATPPVRMGRLVVDVVEEAVRRGGELQVVGSQLLPGASWTLSFASGRRLASGTAGRLGKLDEVVSLPTTIALGSDRIVVLRVAGIDDPARDTVTVRG</sequence>
<dbReference type="AlphaFoldDB" id="A0A6J6NG01"/>
<reference evidence="1" key="1">
    <citation type="submission" date="2020-05" db="EMBL/GenBank/DDBJ databases">
        <authorList>
            <person name="Chiriac C."/>
            <person name="Salcher M."/>
            <person name="Ghai R."/>
            <person name="Kavagutti S V."/>
        </authorList>
    </citation>
    <scope>NUCLEOTIDE SEQUENCE</scope>
</reference>
<dbReference type="InterPro" id="IPR013783">
    <property type="entry name" value="Ig-like_fold"/>
</dbReference>
<gene>
    <name evidence="1" type="ORF">UFOPK2579_00094</name>
</gene>
<dbReference type="Gene3D" id="2.60.40.2700">
    <property type="match status" value="2"/>
</dbReference>
<dbReference type="GO" id="GO:0016020">
    <property type="term" value="C:membrane"/>
    <property type="evidence" value="ECO:0007669"/>
    <property type="project" value="InterPro"/>
</dbReference>
<evidence type="ECO:0000313" key="1">
    <source>
        <dbReference type="EMBL" id="CAB4685540.1"/>
    </source>
</evidence>
<dbReference type="GO" id="GO:0005509">
    <property type="term" value="F:calcium ion binding"/>
    <property type="evidence" value="ECO:0007669"/>
    <property type="project" value="InterPro"/>
</dbReference>
<dbReference type="Gene3D" id="2.60.40.10">
    <property type="entry name" value="Immunoglobulins"/>
    <property type="match status" value="2"/>
</dbReference>
<dbReference type="EMBL" id="CAEZXR010000005">
    <property type="protein sequence ID" value="CAB4685540.1"/>
    <property type="molecule type" value="Genomic_DNA"/>
</dbReference>
<proteinExistence type="predicted"/>
<accession>A0A6J6NG01</accession>
<name>A0A6J6NG01_9ZZZZ</name>
<dbReference type="Pfam" id="PF05345">
    <property type="entry name" value="He_PIG"/>
    <property type="match status" value="2"/>
</dbReference>
<protein>
    <submittedName>
        <fullName evidence="1">Unannotated protein</fullName>
    </submittedName>
</protein>
<organism evidence="1">
    <name type="scientific">freshwater metagenome</name>
    <dbReference type="NCBI Taxonomy" id="449393"/>
    <lineage>
        <taxon>unclassified sequences</taxon>
        <taxon>metagenomes</taxon>
        <taxon>ecological metagenomes</taxon>
    </lineage>
</organism>
<dbReference type="SUPFAM" id="SSF63829">
    <property type="entry name" value="Calcium-dependent phosphotriesterase"/>
    <property type="match status" value="1"/>
</dbReference>
<dbReference type="SUPFAM" id="SSF63825">
    <property type="entry name" value="YWTD domain"/>
    <property type="match status" value="1"/>
</dbReference>